<name>A0A285B6M7_9ENTR</name>
<dbReference type="EMBL" id="FZTC01000022">
    <property type="protein sequence ID" value="SNU36560.1"/>
    <property type="molecule type" value="Genomic_DNA"/>
</dbReference>
<organism evidence="2 3">
    <name type="scientific">Klebsiella grimontii</name>
    <dbReference type="NCBI Taxonomy" id="2058152"/>
    <lineage>
        <taxon>Bacteria</taxon>
        <taxon>Pseudomonadati</taxon>
        <taxon>Pseudomonadota</taxon>
        <taxon>Gammaproteobacteria</taxon>
        <taxon>Enterobacterales</taxon>
        <taxon>Enterobacteriaceae</taxon>
        <taxon>Klebsiella/Raoultella group</taxon>
        <taxon>Klebsiella</taxon>
    </lineage>
</organism>
<evidence type="ECO:0000313" key="2">
    <source>
        <dbReference type="EMBL" id="SNU36560.1"/>
    </source>
</evidence>
<dbReference type="Proteomes" id="UP000220639">
    <property type="component" value="Unassembled WGS sequence"/>
</dbReference>
<dbReference type="AlphaFoldDB" id="A0A285B6M7"/>
<proteinExistence type="predicted"/>
<evidence type="ECO:0000256" key="1">
    <source>
        <dbReference type="SAM" id="MobiDB-lite"/>
    </source>
</evidence>
<accession>A0A285B6M7</accession>
<protein>
    <submittedName>
        <fullName evidence="2">Uncharacterized protein</fullName>
    </submittedName>
</protein>
<reference evidence="3" key="1">
    <citation type="submission" date="2017-08" db="EMBL/GenBank/DDBJ databases">
        <authorList>
            <person name="Brisse S."/>
        </authorList>
    </citation>
    <scope>NUCLEOTIDE SEQUENCE [LARGE SCALE GENOMIC DNA]</scope>
    <source>
        <strain evidence="3">06D021</strain>
    </source>
</reference>
<feature type="region of interest" description="Disordered" evidence="1">
    <location>
        <begin position="1"/>
        <end position="27"/>
    </location>
</feature>
<gene>
    <name evidence="2" type="ORF">KOSB73_290047</name>
</gene>
<evidence type="ECO:0000313" key="3">
    <source>
        <dbReference type="Proteomes" id="UP000220639"/>
    </source>
</evidence>
<sequence>MKKVPQMGDMRGVQQVRHRLLPPGDEEATTLRSLTSLRWHYPDQVVRVFLSLHKEGHPESLRDKNVLSGQVTVSRGTTQAGLARLEERTPIWI</sequence>